<feature type="region of interest" description="Disordered" evidence="1">
    <location>
        <begin position="279"/>
        <end position="300"/>
    </location>
</feature>
<dbReference type="Proteomes" id="UP001383192">
    <property type="component" value="Unassembled WGS sequence"/>
</dbReference>
<evidence type="ECO:0000313" key="3">
    <source>
        <dbReference type="Proteomes" id="UP001383192"/>
    </source>
</evidence>
<organism evidence="2 3">
    <name type="scientific">Paramarasmius palmivorus</name>
    <dbReference type="NCBI Taxonomy" id="297713"/>
    <lineage>
        <taxon>Eukaryota</taxon>
        <taxon>Fungi</taxon>
        <taxon>Dikarya</taxon>
        <taxon>Basidiomycota</taxon>
        <taxon>Agaricomycotina</taxon>
        <taxon>Agaricomycetes</taxon>
        <taxon>Agaricomycetidae</taxon>
        <taxon>Agaricales</taxon>
        <taxon>Marasmiineae</taxon>
        <taxon>Marasmiaceae</taxon>
        <taxon>Paramarasmius</taxon>
    </lineage>
</organism>
<dbReference type="EMBL" id="JAYKXP010000043">
    <property type="protein sequence ID" value="KAK7038762.1"/>
    <property type="molecule type" value="Genomic_DNA"/>
</dbReference>
<proteinExistence type="predicted"/>
<dbReference type="AlphaFoldDB" id="A0AAW0CGU8"/>
<feature type="compositionally biased region" description="Basic residues" evidence="1">
    <location>
        <begin position="146"/>
        <end position="160"/>
    </location>
</feature>
<name>A0AAW0CGU8_9AGAR</name>
<sequence length="522" mass="57965">MGASLSSRKGCLQGSSVGFLGSLIQESDLLTRSLQSYIVQLSMRYFLRSQAKFSLPPSPSPLPDHAAFEAPETLADPLFVIERVDLEQLVDSAEQEALCHANVAEDIGIHAFGTFTAPPHVEKHIPTAESQLKDANSPSGLGQSHSNKKRAEKRREKRKNCPSNDESRVLQEAIQPAVALRAEFDAKKLDASRGAYAGNKGGRKVLGAQADVEKEYDLQDLLKMGFQHEEWDGYTSKPIVVNDDLIIGVLAGQPRRPDYKRDADGVHDLLMQKGREHGLQVRGEEEDNKRGDFPARRRGYTMGMGSSQPVVLDNGVDINNLLTELVQDQRLVRLNGYQNGAFGIWAERIKARYDAAMSAMHKNIHKADSERGRNFEKSSFATVAFNFGGKVRCWKHRDQQNLPLGWCAITALGRFNPRKSARLVLWELKLVIDFPPGSTILIPSAVITHSNTRITPGDERTSFTQYTAGAIFRWVDAGCMTDKALKVADRDAWKAHERKKEVPVAGRLGIFSRVNEVLARAN</sequence>
<evidence type="ECO:0000313" key="2">
    <source>
        <dbReference type="EMBL" id="KAK7038762.1"/>
    </source>
</evidence>
<comment type="caution">
    <text evidence="2">The sequence shown here is derived from an EMBL/GenBank/DDBJ whole genome shotgun (WGS) entry which is preliminary data.</text>
</comment>
<evidence type="ECO:0000256" key="1">
    <source>
        <dbReference type="SAM" id="MobiDB-lite"/>
    </source>
</evidence>
<keyword evidence="3" id="KW-1185">Reference proteome</keyword>
<accession>A0AAW0CGU8</accession>
<feature type="compositionally biased region" description="Polar residues" evidence="1">
    <location>
        <begin position="132"/>
        <end position="145"/>
    </location>
</feature>
<reference evidence="2 3" key="1">
    <citation type="submission" date="2024-01" db="EMBL/GenBank/DDBJ databases">
        <title>A draft genome for a cacao thread blight-causing isolate of Paramarasmius palmivorus.</title>
        <authorList>
            <person name="Baruah I.K."/>
            <person name="Bukari Y."/>
            <person name="Amoako-Attah I."/>
            <person name="Meinhardt L.W."/>
            <person name="Bailey B.A."/>
            <person name="Cohen S.P."/>
        </authorList>
    </citation>
    <scope>NUCLEOTIDE SEQUENCE [LARGE SCALE GENOMIC DNA]</scope>
    <source>
        <strain evidence="2 3">GH-12</strain>
    </source>
</reference>
<protein>
    <submittedName>
        <fullName evidence="2">Uncharacterized protein</fullName>
    </submittedName>
</protein>
<feature type="region of interest" description="Disordered" evidence="1">
    <location>
        <begin position="132"/>
        <end position="169"/>
    </location>
</feature>
<gene>
    <name evidence="2" type="ORF">VNI00_010647</name>
</gene>
<dbReference type="Gene3D" id="3.60.130.30">
    <property type="match status" value="1"/>
</dbReference>
<feature type="compositionally biased region" description="Basic and acidic residues" evidence="1">
    <location>
        <begin position="279"/>
        <end position="295"/>
    </location>
</feature>